<dbReference type="InParanoid" id="D2VVU1"/>
<dbReference type="AlphaFoldDB" id="D2VVU1"/>
<dbReference type="InterPro" id="IPR044712">
    <property type="entry name" value="SLC25A32-like"/>
</dbReference>
<dbReference type="RefSeq" id="XP_002671844.1">
    <property type="nucleotide sequence ID" value="XM_002671798.1"/>
</dbReference>
<dbReference type="VEuPathDB" id="AmoebaDB:NAEGRDRAFT_73140"/>
<feature type="transmembrane region" description="Helical" evidence="11">
    <location>
        <begin position="278"/>
        <end position="300"/>
    </location>
</feature>
<evidence type="ECO:0000256" key="10">
    <source>
        <dbReference type="SAM" id="MobiDB-lite"/>
    </source>
</evidence>
<evidence type="ECO:0000313" key="13">
    <source>
        <dbReference type="Proteomes" id="UP000006671"/>
    </source>
</evidence>
<dbReference type="GO" id="GO:0015215">
    <property type="term" value="F:nucleotide transmembrane transporter activity"/>
    <property type="evidence" value="ECO:0007669"/>
    <property type="project" value="UniProtKB-ARBA"/>
</dbReference>
<dbReference type="EMBL" id="GG738902">
    <property type="protein sequence ID" value="EFC39100.1"/>
    <property type="molecule type" value="Genomic_DNA"/>
</dbReference>
<keyword evidence="7 8" id="KW-0472">Membrane</keyword>
<dbReference type="STRING" id="5762.D2VVU1"/>
<accession>D2VVU1</accession>
<evidence type="ECO:0000256" key="5">
    <source>
        <dbReference type="ARBA" id="ARBA00022737"/>
    </source>
</evidence>
<feature type="repeat" description="Solcar" evidence="8">
    <location>
        <begin position="317"/>
        <end position="408"/>
    </location>
</feature>
<keyword evidence="4 8" id="KW-0812">Transmembrane</keyword>
<dbReference type="InterPro" id="IPR002067">
    <property type="entry name" value="MCP"/>
</dbReference>
<dbReference type="Gene3D" id="1.50.40.10">
    <property type="entry name" value="Mitochondrial carrier domain"/>
    <property type="match status" value="1"/>
</dbReference>
<proteinExistence type="inferred from homology"/>
<evidence type="ECO:0000256" key="6">
    <source>
        <dbReference type="ARBA" id="ARBA00022989"/>
    </source>
</evidence>
<sequence>MSEKQPSSNSSNNNNTKHDSNNSNNNNDNGMTNKIGHKQFILEKPIDTIFTTSNSSSRSFITPLTPEQQERLKMIDPKQAMMLYFVTSTFFSRLFAHPLDRISTILRTQHVLPNAYGTSFYTNLPTAVSSSLVQPQQQAPFRGAIDALKKLPKDRTLWRGLAPDVYGRLCAKVVELQFADEINNFIQPWMGTLVEQDPNDPRKKLLNTKVLATSVISGAVASFLISYPFSVVSTRMQSNLIPLHEVKYNMDWQMVNKTNFSNVWQSFKSIYQFEGIRGFYTGLSAAVSGLAVYRGIYFALFDSLRRLGMSDNYSLSEKFLYSQGCIFTAGLSAYPFRLIGDRLKAQAVFRKLYTEEETQLFYRGTLDAMKKIYQQEGIRGYYRGFVFSLGTSYAGAILLSMFVALGSRQF</sequence>
<feature type="compositionally biased region" description="Low complexity" evidence="10">
    <location>
        <begin position="7"/>
        <end position="29"/>
    </location>
</feature>
<dbReference type="OMA" id="FITETTC"/>
<evidence type="ECO:0000313" key="12">
    <source>
        <dbReference type="EMBL" id="EFC39100.1"/>
    </source>
</evidence>
<evidence type="ECO:0000256" key="2">
    <source>
        <dbReference type="ARBA" id="ARBA00006375"/>
    </source>
</evidence>
<keyword evidence="6 11" id="KW-1133">Transmembrane helix</keyword>
<keyword evidence="13" id="KW-1185">Reference proteome</keyword>
<keyword evidence="3 9" id="KW-0813">Transport</keyword>
<evidence type="ECO:0000256" key="7">
    <source>
        <dbReference type="ARBA" id="ARBA00023136"/>
    </source>
</evidence>
<name>D2VVU1_NAEGR</name>
<dbReference type="InterPro" id="IPR018108">
    <property type="entry name" value="MCP_transmembrane"/>
</dbReference>
<dbReference type="Proteomes" id="UP000006671">
    <property type="component" value="Unassembled WGS sequence"/>
</dbReference>
<dbReference type="PROSITE" id="PS50920">
    <property type="entry name" value="SOLCAR"/>
    <property type="match status" value="2"/>
</dbReference>
<dbReference type="KEGG" id="ngr:NAEGRDRAFT_73140"/>
<comment type="subcellular location">
    <subcellularLocation>
        <location evidence="1">Membrane</location>
        <topology evidence="1">Multi-pass membrane protein</topology>
    </subcellularLocation>
</comment>
<evidence type="ECO:0000256" key="11">
    <source>
        <dbReference type="SAM" id="Phobius"/>
    </source>
</evidence>
<feature type="transmembrane region" description="Helical" evidence="11">
    <location>
        <begin position="380"/>
        <end position="405"/>
    </location>
</feature>
<dbReference type="PANTHER" id="PTHR45683">
    <property type="entry name" value="MITOCHONDRIAL NICOTINAMIDE ADENINE DINUCLEOTIDE TRANSPORTER 1-RELATED-RELATED"/>
    <property type="match status" value="1"/>
</dbReference>
<dbReference type="Pfam" id="PF00153">
    <property type="entry name" value="Mito_carr"/>
    <property type="match status" value="2"/>
</dbReference>
<keyword evidence="5" id="KW-0677">Repeat</keyword>
<evidence type="ECO:0000256" key="4">
    <source>
        <dbReference type="ARBA" id="ARBA00022692"/>
    </source>
</evidence>
<dbReference type="PRINTS" id="PR00926">
    <property type="entry name" value="MITOCARRIER"/>
</dbReference>
<dbReference type="SUPFAM" id="SSF103506">
    <property type="entry name" value="Mitochondrial carrier"/>
    <property type="match status" value="1"/>
</dbReference>
<feature type="repeat" description="Solcar" evidence="8">
    <location>
        <begin position="209"/>
        <end position="307"/>
    </location>
</feature>
<dbReference type="GO" id="GO:0016020">
    <property type="term" value="C:membrane"/>
    <property type="evidence" value="ECO:0007669"/>
    <property type="project" value="UniProtKB-SubCell"/>
</dbReference>
<dbReference type="GeneID" id="8858447"/>
<evidence type="ECO:0000256" key="1">
    <source>
        <dbReference type="ARBA" id="ARBA00004141"/>
    </source>
</evidence>
<gene>
    <name evidence="12" type="ORF">NAEGRDRAFT_73140</name>
</gene>
<evidence type="ECO:0000256" key="8">
    <source>
        <dbReference type="PROSITE-ProRule" id="PRU00282"/>
    </source>
</evidence>
<dbReference type="OrthoDB" id="14252at2759"/>
<evidence type="ECO:0000256" key="3">
    <source>
        <dbReference type="ARBA" id="ARBA00022448"/>
    </source>
</evidence>
<organism evidence="13">
    <name type="scientific">Naegleria gruberi</name>
    <name type="common">Amoeba</name>
    <dbReference type="NCBI Taxonomy" id="5762"/>
    <lineage>
        <taxon>Eukaryota</taxon>
        <taxon>Discoba</taxon>
        <taxon>Heterolobosea</taxon>
        <taxon>Tetramitia</taxon>
        <taxon>Eutetramitia</taxon>
        <taxon>Vahlkampfiidae</taxon>
        <taxon>Naegleria</taxon>
    </lineage>
</organism>
<dbReference type="eggNOG" id="KOG0749">
    <property type="taxonomic scope" value="Eukaryota"/>
</dbReference>
<dbReference type="InterPro" id="IPR023395">
    <property type="entry name" value="MCP_dom_sf"/>
</dbReference>
<feature type="region of interest" description="Disordered" evidence="10">
    <location>
        <begin position="1"/>
        <end position="33"/>
    </location>
</feature>
<evidence type="ECO:0000256" key="9">
    <source>
        <dbReference type="RuleBase" id="RU000488"/>
    </source>
</evidence>
<comment type="similarity">
    <text evidence="2 9">Belongs to the mitochondrial carrier (TC 2.A.29) family.</text>
</comment>
<protein>
    <submittedName>
        <fullName evidence="12">Predicted protein</fullName>
    </submittedName>
</protein>
<feature type="transmembrane region" description="Helical" evidence="11">
    <location>
        <begin position="210"/>
        <end position="229"/>
    </location>
</feature>
<reference evidence="12 13" key="1">
    <citation type="journal article" date="2010" name="Cell">
        <title>The genome of Naegleria gruberi illuminates early eukaryotic versatility.</title>
        <authorList>
            <person name="Fritz-Laylin L.K."/>
            <person name="Prochnik S.E."/>
            <person name="Ginger M.L."/>
            <person name="Dacks J.B."/>
            <person name="Carpenter M.L."/>
            <person name="Field M.C."/>
            <person name="Kuo A."/>
            <person name="Paredez A."/>
            <person name="Chapman J."/>
            <person name="Pham J."/>
            <person name="Shu S."/>
            <person name="Neupane R."/>
            <person name="Cipriano M."/>
            <person name="Mancuso J."/>
            <person name="Tu H."/>
            <person name="Salamov A."/>
            <person name="Lindquist E."/>
            <person name="Shapiro H."/>
            <person name="Lucas S."/>
            <person name="Grigoriev I.V."/>
            <person name="Cande W.Z."/>
            <person name="Fulton C."/>
            <person name="Rokhsar D.S."/>
            <person name="Dawson S.C."/>
        </authorList>
    </citation>
    <scope>NUCLEOTIDE SEQUENCE [LARGE SCALE GENOMIC DNA]</scope>
    <source>
        <strain evidence="12 13">NEG-M</strain>
    </source>
</reference>